<evidence type="ECO:0000256" key="1">
    <source>
        <dbReference type="SAM" id="Phobius"/>
    </source>
</evidence>
<name>A0A922JUP9_CARIL</name>
<comment type="caution">
    <text evidence="2">The sequence shown here is derived from an EMBL/GenBank/DDBJ whole genome shotgun (WGS) entry which is preliminary data.</text>
</comment>
<feature type="transmembrane region" description="Helical" evidence="1">
    <location>
        <begin position="48"/>
        <end position="67"/>
    </location>
</feature>
<feature type="transmembrane region" description="Helical" evidence="1">
    <location>
        <begin position="88"/>
        <end position="107"/>
    </location>
</feature>
<dbReference type="EMBL" id="CM031828">
    <property type="protein sequence ID" value="KAG6717789.1"/>
    <property type="molecule type" value="Genomic_DNA"/>
</dbReference>
<evidence type="ECO:0000313" key="3">
    <source>
        <dbReference type="Proteomes" id="UP000811246"/>
    </source>
</evidence>
<sequence>MKDLFLVRLIHKLCFWLAFHFHVFVLLLKDQHQHVYDSVIVLFERLNCFTAGVAKLISNCFFLSYVWKIRRRIKVAEKDQSTLQYFTIFILVCKIFKRIMLIIVVFHSSHPQG</sequence>
<keyword evidence="1" id="KW-0472">Membrane</keyword>
<dbReference type="Proteomes" id="UP000811246">
    <property type="component" value="Chromosome 4"/>
</dbReference>
<dbReference type="AlphaFoldDB" id="A0A922JUP9"/>
<feature type="transmembrane region" description="Helical" evidence="1">
    <location>
        <begin position="9"/>
        <end position="28"/>
    </location>
</feature>
<keyword evidence="1" id="KW-0812">Transmembrane</keyword>
<accession>A0A922JUP9</accession>
<gene>
    <name evidence="2" type="ORF">I3842_04G117700</name>
</gene>
<organism evidence="2 3">
    <name type="scientific">Carya illinoinensis</name>
    <name type="common">Pecan</name>
    <dbReference type="NCBI Taxonomy" id="32201"/>
    <lineage>
        <taxon>Eukaryota</taxon>
        <taxon>Viridiplantae</taxon>
        <taxon>Streptophyta</taxon>
        <taxon>Embryophyta</taxon>
        <taxon>Tracheophyta</taxon>
        <taxon>Spermatophyta</taxon>
        <taxon>Magnoliopsida</taxon>
        <taxon>eudicotyledons</taxon>
        <taxon>Gunneridae</taxon>
        <taxon>Pentapetalae</taxon>
        <taxon>rosids</taxon>
        <taxon>fabids</taxon>
        <taxon>Fagales</taxon>
        <taxon>Juglandaceae</taxon>
        <taxon>Carya</taxon>
    </lineage>
</organism>
<reference evidence="2" key="1">
    <citation type="submission" date="2021-01" db="EMBL/GenBank/DDBJ databases">
        <authorList>
            <person name="Lovell J.T."/>
            <person name="Bentley N."/>
            <person name="Bhattarai G."/>
            <person name="Jenkins J.W."/>
            <person name="Sreedasyam A."/>
            <person name="Alarcon Y."/>
            <person name="Bock C."/>
            <person name="Boston L."/>
            <person name="Carlson J."/>
            <person name="Cervantes K."/>
            <person name="Clermont K."/>
            <person name="Krom N."/>
            <person name="Kubenka K."/>
            <person name="Mamidi S."/>
            <person name="Mattison C."/>
            <person name="Monteros M."/>
            <person name="Pisani C."/>
            <person name="Plott C."/>
            <person name="Rajasekar S."/>
            <person name="Rhein H.S."/>
            <person name="Rohla C."/>
            <person name="Song M."/>
            <person name="Hilaire R.S."/>
            <person name="Shu S."/>
            <person name="Wells L."/>
            <person name="Wang X."/>
            <person name="Webber J."/>
            <person name="Heerema R.J."/>
            <person name="Klein P."/>
            <person name="Conner P."/>
            <person name="Grauke L."/>
            <person name="Grimwood J."/>
            <person name="Schmutz J."/>
            <person name="Randall J.J."/>
        </authorList>
    </citation>
    <scope>NUCLEOTIDE SEQUENCE</scope>
    <source>
        <tissue evidence="2">Leaf</tissue>
    </source>
</reference>
<evidence type="ECO:0000313" key="2">
    <source>
        <dbReference type="EMBL" id="KAG6717789.1"/>
    </source>
</evidence>
<keyword evidence="1" id="KW-1133">Transmembrane helix</keyword>
<proteinExistence type="predicted"/>
<protein>
    <submittedName>
        <fullName evidence="2">Uncharacterized protein</fullName>
    </submittedName>
</protein>